<dbReference type="Proteomes" id="UP001519460">
    <property type="component" value="Unassembled WGS sequence"/>
</dbReference>
<dbReference type="Gene3D" id="3.40.30.10">
    <property type="entry name" value="Glutaredoxin"/>
    <property type="match status" value="1"/>
</dbReference>
<evidence type="ECO:0000313" key="2">
    <source>
        <dbReference type="EMBL" id="KAK7496773.1"/>
    </source>
</evidence>
<dbReference type="SUPFAM" id="SSF52833">
    <property type="entry name" value="Thioredoxin-like"/>
    <property type="match status" value="1"/>
</dbReference>
<reference evidence="2 3" key="1">
    <citation type="journal article" date="2023" name="Sci. Data">
        <title>Genome assembly of the Korean intertidal mud-creeper Batillaria attramentaria.</title>
        <authorList>
            <person name="Patra A.K."/>
            <person name="Ho P.T."/>
            <person name="Jun S."/>
            <person name="Lee S.J."/>
            <person name="Kim Y."/>
            <person name="Won Y.J."/>
        </authorList>
    </citation>
    <scope>NUCLEOTIDE SEQUENCE [LARGE SCALE GENOMIC DNA]</scope>
    <source>
        <strain evidence="2">Wonlab-2016</strain>
    </source>
</reference>
<dbReference type="InterPro" id="IPR051033">
    <property type="entry name" value="SH3BGR"/>
</dbReference>
<comment type="caution">
    <text evidence="2">The sequence shown here is derived from an EMBL/GenBank/DDBJ whole genome shotgun (WGS) entry which is preliminary data.</text>
</comment>
<dbReference type="InterPro" id="IPR036249">
    <property type="entry name" value="Thioredoxin-like_sf"/>
</dbReference>
<dbReference type="Pfam" id="PF04908">
    <property type="entry name" value="SH3BGR"/>
    <property type="match status" value="1"/>
</dbReference>
<proteinExistence type="inferred from homology"/>
<evidence type="ECO:0000256" key="1">
    <source>
        <dbReference type="ARBA" id="ARBA00007764"/>
    </source>
</evidence>
<dbReference type="InterPro" id="IPR006993">
    <property type="entry name" value="Glut_rich_SH3-bd"/>
</dbReference>
<sequence>MVGKVLLYVSSVAGSGEIRAHQQRIRMVLESKKINFEEVDIASVDGSKETMRDLAKDPQALPPRIAYEDEKGNKEYVGDFEAFEEAVEDGTLQKFLKVA</sequence>
<accession>A0ABD0LC10</accession>
<dbReference type="AlphaFoldDB" id="A0ABD0LC10"/>
<organism evidence="2 3">
    <name type="scientific">Batillaria attramentaria</name>
    <dbReference type="NCBI Taxonomy" id="370345"/>
    <lineage>
        <taxon>Eukaryota</taxon>
        <taxon>Metazoa</taxon>
        <taxon>Spiralia</taxon>
        <taxon>Lophotrochozoa</taxon>
        <taxon>Mollusca</taxon>
        <taxon>Gastropoda</taxon>
        <taxon>Caenogastropoda</taxon>
        <taxon>Sorbeoconcha</taxon>
        <taxon>Cerithioidea</taxon>
        <taxon>Batillariidae</taxon>
        <taxon>Batillaria</taxon>
    </lineage>
</organism>
<dbReference type="EMBL" id="JACVVK020000064">
    <property type="protein sequence ID" value="KAK7496773.1"/>
    <property type="molecule type" value="Genomic_DNA"/>
</dbReference>
<dbReference type="PANTHER" id="PTHR12232">
    <property type="entry name" value="SH3 DOMAIN-BINDING GLUTAMIC ACID-RICH-LIKE PROTEIN"/>
    <property type="match status" value="1"/>
</dbReference>
<comment type="similarity">
    <text evidence="1">Belongs to the SH3BGR family.</text>
</comment>
<dbReference type="PROSITE" id="PS51354">
    <property type="entry name" value="GLUTAREDOXIN_2"/>
    <property type="match status" value="1"/>
</dbReference>
<evidence type="ECO:0008006" key="4">
    <source>
        <dbReference type="Google" id="ProtNLM"/>
    </source>
</evidence>
<protein>
    <recommendedName>
        <fullName evidence="4">SH3 domain-binding glutamic acid-rich-like protein</fullName>
    </recommendedName>
</protein>
<keyword evidence="3" id="KW-1185">Reference proteome</keyword>
<name>A0ABD0LC10_9CAEN</name>
<evidence type="ECO:0000313" key="3">
    <source>
        <dbReference type="Proteomes" id="UP001519460"/>
    </source>
</evidence>
<gene>
    <name evidence="2" type="ORF">BaRGS_00011982</name>
</gene>
<dbReference type="PANTHER" id="PTHR12232:SF0">
    <property type="entry name" value="THIOREDOXIN DOMAIN-CONTAINING PROTEIN"/>
    <property type="match status" value="1"/>
</dbReference>